<protein>
    <submittedName>
        <fullName evidence="1">Uncharacterized protein</fullName>
    </submittedName>
</protein>
<evidence type="ECO:0000313" key="2">
    <source>
        <dbReference type="Proteomes" id="UP000430202"/>
    </source>
</evidence>
<accession>A0A653RZG1</accession>
<dbReference type="RefSeq" id="WP_159302774.1">
    <property type="nucleotide sequence ID" value="NZ_LR733271.1"/>
</dbReference>
<reference evidence="1 2" key="1">
    <citation type="submission" date="2019-10" db="EMBL/GenBank/DDBJ databases">
        <authorList>
            <person name="Karimi E."/>
        </authorList>
    </citation>
    <scope>NUCLEOTIDE SEQUENCE [LARGE SCALE GENOMIC DNA]</scope>
    <source>
        <strain evidence="1">Maribacter sp. 151</strain>
    </source>
</reference>
<keyword evidence="2" id="KW-1185">Reference proteome</keyword>
<proteinExistence type="predicted"/>
<dbReference type="EMBL" id="CABWLR010000003">
    <property type="protein sequence ID" value="VXB59805.1"/>
    <property type="molecule type" value="Genomic_DNA"/>
</dbReference>
<dbReference type="Proteomes" id="UP000430202">
    <property type="component" value="Unassembled WGS sequence"/>
</dbReference>
<evidence type="ECO:0000313" key="1">
    <source>
        <dbReference type="EMBL" id="VXB59805.1"/>
    </source>
</evidence>
<name>A0A653RZG1_9FLAO</name>
<sequence>MPNGCEVYGLSTSVNKRSIITYDYRGDKLRLSDLKIRNAGYSAINNPLVPKLFAFSKYHKPEIPFENGFLLKMEMDDVELYHEYTGENGVYTINTAYQVRLSVLHKNDIIVSDTLHYNETISTFTSELSGEDVHIIATNKANELALTLNDQVLPAIISSFHQFSKDLVDLSFTQDFIKFYGISKSKKLITGEEIKVIEKRIKKLENLDKDILNRDAFNKELEELTTIFIDLRSSDDYKNHESYRFYVHANLASLYTLREDFGKVHYHYNLALTYTDKARFTMMVNEQLGKAMRRKENQSLLFDSTMGFNESYSANYLEIHNTRKRVIN</sequence>
<organism evidence="1 2">
    <name type="scientific">Maribacter litoralis</name>
    <dbReference type="NCBI Taxonomy" id="2059726"/>
    <lineage>
        <taxon>Bacteria</taxon>
        <taxon>Pseudomonadati</taxon>
        <taxon>Bacteroidota</taxon>
        <taxon>Flavobacteriia</taxon>
        <taxon>Flavobacteriales</taxon>
        <taxon>Flavobacteriaceae</taxon>
        <taxon>Maribacter</taxon>
    </lineage>
</organism>
<gene>
    <name evidence="1" type="ORF">MARI151_30106</name>
</gene>
<dbReference type="AlphaFoldDB" id="A0A653RZG1"/>